<keyword evidence="2" id="KW-0472">Membrane</keyword>
<protein>
    <submittedName>
        <fullName evidence="4">Phospholipid/cholesterol/gamma-HCH transport system substrate-binding protein</fullName>
    </submittedName>
</protein>
<dbReference type="Proteomes" id="UP000198894">
    <property type="component" value="Unassembled WGS sequence"/>
</dbReference>
<evidence type="ECO:0000256" key="1">
    <source>
        <dbReference type="SAM" id="Coils"/>
    </source>
</evidence>
<feature type="coiled-coil region" evidence="1">
    <location>
        <begin position="297"/>
        <end position="436"/>
    </location>
</feature>
<dbReference type="AlphaFoldDB" id="A0A1G8TF94"/>
<evidence type="ECO:0000313" key="5">
    <source>
        <dbReference type="Proteomes" id="UP000198894"/>
    </source>
</evidence>
<keyword evidence="2" id="KW-0812">Transmembrane</keyword>
<keyword evidence="5" id="KW-1185">Reference proteome</keyword>
<dbReference type="SUPFAM" id="SSF58104">
    <property type="entry name" value="Methyl-accepting chemotaxis protein (MCP) signaling domain"/>
    <property type="match status" value="1"/>
</dbReference>
<feature type="domain" description="Mce/MlaD" evidence="3">
    <location>
        <begin position="47"/>
        <end position="114"/>
    </location>
</feature>
<keyword evidence="1" id="KW-0175">Coiled coil</keyword>
<dbReference type="RefSeq" id="WP_091593650.1">
    <property type="nucleotide sequence ID" value="NZ_FNEE01000006.1"/>
</dbReference>
<accession>A0A1G8TF94</accession>
<evidence type="ECO:0000313" key="4">
    <source>
        <dbReference type="EMBL" id="SDJ40226.1"/>
    </source>
</evidence>
<evidence type="ECO:0000256" key="2">
    <source>
        <dbReference type="SAM" id="Phobius"/>
    </source>
</evidence>
<name>A0A1G8TF94_9HYPH</name>
<dbReference type="Pfam" id="PF02470">
    <property type="entry name" value="MlaD"/>
    <property type="match status" value="1"/>
</dbReference>
<dbReference type="Gene3D" id="1.10.287.950">
    <property type="entry name" value="Methyl-accepting chemotaxis protein"/>
    <property type="match status" value="1"/>
</dbReference>
<keyword evidence="2" id="KW-1133">Transmembrane helix</keyword>
<dbReference type="PANTHER" id="PTHR36698:SF2">
    <property type="entry name" value="MCE_MLAD DOMAIN-CONTAINING PROTEIN"/>
    <property type="match status" value="1"/>
</dbReference>
<evidence type="ECO:0000259" key="3">
    <source>
        <dbReference type="Pfam" id="PF02470"/>
    </source>
</evidence>
<dbReference type="EMBL" id="FNEE01000006">
    <property type="protein sequence ID" value="SDJ40226.1"/>
    <property type="molecule type" value="Genomic_DNA"/>
</dbReference>
<organism evidence="4 5">
    <name type="scientific">Mesorhizobium muleiense</name>
    <dbReference type="NCBI Taxonomy" id="1004279"/>
    <lineage>
        <taxon>Bacteria</taxon>
        <taxon>Pseudomonadati</taxon>
        <taxon>Pseudomonadota</taxon>
        <taxon>Alphaproteobacteria</taxon>
        <taxon>Hyphomicrobiales</taxon>
        <taxon>Phyllobacteriaceae</taxon>
        <taxon>Mesorhizobium</taxon>
    </lineage>
</organism>
<dbReference type="PANTHER" id="PTHR36698">
    <property type="entry name" value="BLL5892 PROTEIN"/>
    <property type="match status" value="1"/>
</dbReference>
<sequence length="457" mass="48824">METRANYVIVGIFTLAAILAAFAFVYWTAAIGDRGETAMLRVRIPGSASGLGRGSFVLFNGVRVGDVRRVYIDPANPNDAIAEAEVGRTTPITKSTQADIGIVSLAGQASIELRGADPKEVNLLDQAEQEGRVAEIVANPSAVTNLLQTAQNIFTRADTVLSQLEGFTRDVRGPLTQTVNNVQTFSDALAKNSDGIDKFLASVSSLSEELRGVSGKLDGTLKAAEGLLNAVDKDQIKSIVANVDTVTENLKETSKQFDTVVRNVDTAVGSINDFAQRTQGTLAKVDGVLDGIDPAQVRTALANIQKASENANEAAADIAKVTNKFANRADDIDQTIKDAQQLAERLNDASVRVDGILVKVDTLLGSGQADGMIADARNTLKSFKQVADTLNARLGTITDNLARFSGQGLQDVEALVQDSRRSINRIEEAVTDLSRNPQRILSGGEGEVRQFDGRVRR</sequence>
<dbReference type="InterPro" id="IPR003399">
    <property type="entry name" value="Mce/MlaD"/>
</dbReference>
<reference evidence="5" key="1">
    <citation type="submission" date="2016-10" db="EMBL/GenBank/DDBJ databases">
        <authorList>
            <person name="Varghese N."/>
            <person name="Submissions S."/>
        </authorList>
    </citation>
    <scope>NUCLEOTIDE SEQUENCE [LARGE SCALE GENOMIC DNA]</scope>
    <source>
        <strain evidence="5">CGMCC 1.11022</strain>
    </source>
</reference>
<proteinExistence type="predicted"/>
<feature type="transmembrane region" description="Helical" evidence="2">
    <location>
        <begin position="7"/>
        <end position="27"/>
    </location>
</feature>
<gene>
    <name evidence="4" type="ORF">SAMN05428953_10660</name>
</gene>